<protein>
    <submittedName>
        <fullName evidence="2">Uncharacterized protein</fullName>
    </submittedName>
</protein>
<sequence>MNKRVSNKKHNFDGIDPQKSLMKSLESIKSLLKQGDSKINAARENIARADNSISSDSLENKLRKKSTNTNDTESENSSSVKFPLEFDLTSSLEEIIVEELPGQNIFKAKDSPKELQPSVVDNGQLNDLYDHDLIVPMLDEIVEPEDNESSLLNMESSSEINLDSILEVNDIHIPFDNEELENNSIANSDANSNADIISFELGSNAIKNNQKKSESTSMEQMEQAVLNLPNTQQSISLVEDSQIEIKSDTSINLESKLIKDHVIIKETTVKKSPVTNTPNEIDLTPAIASATQTNNVLNNLNQIKSATVKPASVTKPSKQDTDFSKISGLDTLKINTEIMNSLQNRVEKRVHNRLIQLIVQLDEEIKDILAEEVKHTIKQETKNKN</sequence>
<organism evidence="2">
    <name type="scientific">hydrothermal vent metagenome</name>
    <dbReference type="NCBI Taxonomy" id="652676"/>
    <lineage>
        <taxon>unclassified sequences</taxon>
        <taxon>metagenomes</taxon>
        <taxon>ecological metagenomes</taxon>
    </lineage>
</organism>
<feature type="region of interest" description="Disordered" evidence="1">
    <location>
        <begin position="58"/>
        <end position="80"/>
    </location>
</feature>
<feature type="compositionally biased region" description="Low complexity" evidence="1">
    <location>
        <begin position="67"/>
        <end position="79"/>
    </location>
</feature>
<dbReference type="AlphaFoldDB" id="A0A3B1A077"/>
<proteinExistence type="predicted"/>
<evidence type="ECO:0000313" key="2">
    <source>
        <dbReference type="EMBL" id="VAW91609.1"/>
    </source>
</evidence>
<accession>A0A3B1A077</accession>
<gene>
    <name evidence="2" type="ORF">MNBD_GAMMA22-2777</name>
</gene>
<name>A0A3B1A077_9ZZZZ</name>
<reference evidence="2" key="1">
    <citation type="submission" date="2018-06" db="EMBL/GenBank/DDBJ databases">
        <authorList>
            <person name="Zhirakovskaya E."/>
        </authorList>
    </citation>
    <scope>NUCLEOTIDE SEQUENCE</scope>
</reference>
<evidence type="ECO:0000256" key="1">
    <source>
        <dbReference type="SAM" id="MobiDB-lite"/>
    </source>
</evidence>
<dbReference type="EMBL" id="UOFS01000006">
    <property type="protein sequence ID" value="VAW91609.1"/>
    <property type="molecule type" value="Genomic_DNA"/>
</dbReference>